<organism evidence="1 2">
    <name type="scientific">Helianthus annuus</name>
    <name type="common">Common sunflower</name>
    <dbReference type="NCBI Taxonomy" id="4232"/>
    <lineage>
        <taxon>Eukaryota</taxon>
        <taxon>Viridiplantae</taxon>
        <taxon>Streptophyta</taxon>
        <taxon>Embryophyta</taxon>
        <taxon>Tracheophyta</taxon>
        <taxon>Spermatophyta</taxon>
        <taxon>Magnoliopsida</taxon>
        <taxon>eudicotyledons</taxon>
        <taxon>Gunneridae</taxon>
        <taxon>Pentapetalae</taxon>
        <taxon>asterids</taxon>
        <taxon>campanulids</taxon>
        <taxon>Asterales</taxon>
        <taxon>Asteraceae</taxon>
        <taxon>Asteroideae</taxon>
        <taxon>Heliantheae alliance</taxon>
        <taxon>Heliantheae</taxon>
        <taxon>Helianthus</taxon>
    </lineage>
</organism>
<keyword evidence="2" id="KW-1185">Reference proteome</keyword>
<reference evidence="1" key="1">
    <citation type="journal article" date="2017" name="Nature">
        <title>The sunflower genome provides insights into oil metabolism, flowering and Asterid evolution.</title>
        <authorList>
            <person name="Badouin H."/>
            <person name="Gouzy J."/>
            <person name="Grassa C.J."/>
            <person name="Murat F."/>
            <person name="Staton S.E."/>
            <person name="Cottret L."/>
            <person name="Lelandais-Briere C."/>
            <person name="Owens G.L."/>
            <person name="Carrere S."/>
            <person name="Mayjonade B."/>
            <person name="Legrand L."/>
            <person name="Gill N."/>
            <person name="Kane N.C."/>
            <person name="Bowers J.E."/>
            <person name="Hubner S."/>
            <person name="Bellec A."/>
            <person name="Berard A."/>
            <person name="Berges H."/>
            <person name="Blanchet N."/>
            <person name="Boniface M.C."/>
            <person name="Brunel D."/>
            <person name="Catrice O."/>
            <person name="Chaidir N."/>
            <person name="Claudel C."/>
            <person name="Donnadieu C."/>
            <person name="Faraut T."/>
            <person name="Fievet G."/>
            <person name="Helmstetter N."/>
            <person name="King M."/>
            <person name="Knapp S.J."/>
            <person name="Lai Z."/>
            <person name="Le Paslier M.C."/>
            <person name="Lippi Y."/>
            <person name="Lorenzon L."/>
            <person name="Mandel J.R."/>
            <person name="Marage G."/>
            <person name="Marchand G."/>
            <person name="Marquand E."/>
            <person name="Bret-Mestries E."/>
            <person name="Morien E."/>
            <person name="Nambeesan S."/>
            <person name="Nguyen T."/>
            <person name="Pegot-Espagnet P."/>
            <person name="Pouilly N."/>
            <person name="Raftis F."/>
            <person name="Sallet E."/>
            <person name="Schiex T."/>
            <person name="Thomas J."/>
            <person name="Vandecasteele C."/>
            <person name="Vares D."/>
            <person name="Vear F."/>
            <person name="Vautrin S."/>
            <person name="Crespi M."/>
            <person name="Mangin B."/>
            <person name="Burke J.M."/>
            <person name="Salse J."/>
            <person name="Munos S."/>
            <person name="Vincourt P."/>
            <person name="Rieseberg L.H."/>
            <person name="Langlade N.B."/>
        </authorList>
    </citation>
    <scope>NUCLEOTIDE SEQUENCE</scope>
    <source>
        <tissue evidence="1">Leaves</tissue>
    </source>
</reference>
<reference evidence="1" key="2">
    <citation type="submission" date="2020-06" db="EMBL/GenBank/DDBJ databases">
        <title>Helianthus annuus Genome sequencing and assembly Release 2.</title>
        <authorList>
            <person name="Gouzy J."/>
            <person name="Langlade N."/>
            <person name="Munos S."/>
        </authorList>
    </citation>
    <scope>NUCLEOTIDE SEQUENCE</scope>
    <source>
        <tissue evidence="1">Leaves</tissue>
    </source>
</reference>
<proteinExistence type="predicted"/>
<evidence type="ECO:0000313" key="1">
    <source>
        <dbReference type="EMBL" id="KAF5806529.1"/>
    </source>
</evidence>
<dbReference type="Proteomes" id="UP000215914">
    <property type="component" value="Unassembled WGS sequence"/>
</dbReference>
<name>A0A9K3J0D0_HELAN</name>
<dbReference type="EMBL" id="MNCJ02000320">
    <property type="protein sequence ID" value="KAF5806529.1"/>
    <property type="molecule type" value="Genomic_DNA"/>
</dbReference>
<dbReference type="Gramene" id="mRNA:HanXRQr2_Chr05g0222531">
    <property type="protein sequence ID" value="CDS:HanXRQr2_Chr05g0222531.1"/>
    <property type="gene ID" value="HanXRQr2_Chr05g0222531"/>
</dbReference>
<sequence length="92" mass="10829">MSGTTVRFRRQSLSQRCMTVQSRVQQDLRVERSCGWLHPVRIRCPTQPRICTARSRARATLIRRCTLVPPEERACDYEDRSRSDDVMQYGEQ</sequence>
<dbReference type="AlphaFoldDB" id="A0A9K3J0D0"/>
<gene>
    <name evidence="1" type="ORF">HanXRQr2_Chr05g0222531</name>
</gene>
<evidence type="ECO:0000313" key="2">
    <source>
        <dbReference type="Proteomes" id="UP000215914"/>
    </source>
</evidence>
<protein>
    <submittedName>
        <fullName evidence="1">Uncharacterized protein</fullName>
    </submittedName>
</protein>
<comment type="caution">
    <text evidence="1">The sequence shown here is derived from an EMBL/GenBank/DDBJ whole genome shotgun (WGS) entry which is preliminary data.</text>
</comment>
<accession>A0A9K3J0D0</accession>